<reference evidence="3" key="1">
    <citation type="submission" date="2016-03" db="EMBL/GenBank/DDBJ databases">
        <authorList>
            <person name="Devillers H."/>
        </authorList>
    </citation>
    <scope>NUCLEOTIDE SEQUENCE [LARGE SCALE GENOMIC DNA]</scope>
</reference>
<gene>
    <name evidence="2" type="ORF">LAMI_0F08548G</name>
</gene>
<sequence length="290" mass="33248">MTADNELDVRYESPNSGQRNHSSVIQMLSSATPQNLLLLNQILRELAHSLNKPVLEFIDSLIERIMIPRGQKLLFWLDKQNGESLSASAVAEEFQVYDLGHGKLLEMIYLRQLVVKILNDEKSLPKVSSPEYASKLSVLMEHMHALLIALLKELSGFIHISETSSVHKKLVEDHITNFRTAFDGYKSFNEILEALAATPKLFSPPEEGTFKIEPKTIAKIKNFTETNKKWCIDLLLDSNALREFFLLENDAKLSDDNTVDDLCFVVTSEKFICFNRLRKERLRISHRRVF</sequence>
<dbReference type="Proteomes" id="UP000191024">
    <property type="component" value="Chromosome F"/>
</dbReference>
<evidence type="ECO:0000313" key="3">
    <source>
        <dbReference type="Proteomes" id="UP000191024"/>
    </source>
</evidence>
<evidence type="ECO:0000313" key="2">
    <source>
        <dbReference type="EMBL" id="SCU97008.1"/>
    </source>
</evidence>
<keyword evidence="3" id="KW-1185">Reference proteome</keyword>
<evidence type="ECO:0000256" key="1">
    <source>
        <dbReference type="SAM" id="MobiDB-lite"/>
    </source>
</evidence>
<dbReference type="OrthoDB" id="4067935at2759"/>
<dbReference type="EMBL" id="LT598467">
    <property type="protein sequence ID" value="SCU97008.1"/>
    <property type="molecule type" value="Genomic_DNA"/>
</dbReference>
<proteinExistence type="predicted"/>
<organism evidence="2 3">
    <name type="scientific">Lachancea mirantina</name>
    <dbReference type="NCBI Taxonomy" id="1230905"/>
    <lineage>
        <taxon>Eukaryota</taxon>
        <taxon>Fungi</taxon>
        <taxon>Dikarya</taxon>
        <taxon>Ascomycota</taxon>
        <taxon>Saccharomycotina</taxon>
        <taxon>Saccharomycetes</taxon>
        <taxon>Saccharomycetales</taxon>
        <taxon>Saccharomycetaceae</taxon>
        <taxon>Lachancea</taxon>
    </lineage>
</organism>
<accession>A0A1G4K0F9</accession>
<protein>
    <submittedName>
        <fullName evidence="2">LAMI_0F08548g1_1</fullName>
    </submittedName>
</protein>
<name>A0A1G4K0F9_9SACH</name>
<feature type="region of interest" description="Disordered" evidence="1">
    <location>
        <begin position="1"/>
        <end position="20"/>
    </location>
</feature>
<dbReference type="AlphaFoldDB" id="A0A1G4K0F9"/>